<evidence type="ECO:0000259" key="4">
    <source>
        <dbReference type="PROSITE" id="PS50893"/>
    </source>
</evidence>
<reference evidence="5 6" key="2">
    <citation type="submission" date="2007-04" db="EMBL/GenBank/DDBJ databases">
        <title>Draft genome sequence of Ruminococcus obeum (ATCC 29174).</title>
        <authorList>
            <person name="Sudarsanam P."/>
            <person name="Ley R."/>
            <person name="Guruge J."/>
            <person name="Turnbaugh P.J."/>
            <person name="Mahowald M."/>
            <person name="Liep D."/>
            <person name="Gordon J."/>
        </authorList>
    </citation>
    <scope>NUCLEOTIDE SEQUENCE [LARGE SCALE GENOMIC DNA]</scope>
    <source>
        <strain evidence="5 6">ATCC 29174</strain>
    </source>
</reference>
<dbReference type="eggNOG" id="COG1116">
    <property type="taxonomic scope" value="Bacteria"/>
</dbReference>
<organism evidence="5 6">
    <name type="scientific">Blautia obeum ATCC 29174</name>
    <dbReference type="NCBI Taxonomy" id="411459"/>
    <lineage>
        <taxon>Bacteria</taxon>
        <taxon>Bacillati</taxon>
        <taxon>Bacillota</taxon>
        <taxon>Clostridia</taxon>
        <taxon>Lachnospirales</taxon>
        <taxon>Lachnospiraceae</taxon>
        <taxon>Blautia</taxon>
    </lineage>
</organism>
<sequence>MQNFTHVSCGGIFMKPLLEIRNVSLSYHTVSGETKALSNISFNLMPSEFLAVVGPSGCGKSTLLNLICGMLLAEEGTILMNGIPPSSGDPRIGYMLQKDHLLEWRTIYQNVILGLEIRNEKTPEKLAYIEEMLDTYGLDKFRTARPSQLSGGMRQRAALIRTLALKPDLLLLDEPFSALDYQTRLNVSDDIGRILKKENKPAILVTHDISEAISMADRVIILTKRPAHVARIVPIRLSLDEKTPLAARGAPEFKSYFNLIWKELNQYA</sequence>
<keyword evidence="3 5" id="KW-0067">ATP-binding</keyword>
<feature type="domain" description="ABC transporter" evidence="4">
    <location>
        <begin position="20"/>
        <end position="249"/>
    </location>
</feature>
<dbReference type="SUPFAM" id="SSF52540">
    <property type="entry name" value="P-loop containing nucleoside triphosphate hydrolases"/>
    <property type="match status" value="1"/>
</dbReference>
<dbReference type="CDD" id="cd03293">
    <property type="entry name" value="ABC_NrtD_SsuB_transporters"/>
    <property type="match status" value="1"/>
</dbReference>
<dbReference type="InterPro" id="IPR003593">
    <property type="entry name" value="AAA+_ATPase"/>
</dbReference>
<protein>
    <submittedName>
        <fullName evidence="5">ABC transporter, ATP-binding protein</fullName>
    </submittedName>
</protein>
<dbReference type="PROSITE" id="PS00211">
    <property type="entry name" value="ABC_TRANSPORTER_1"/>
    <property type="match status" value="1"/>
</dbReference>
<dbReference type="Proteomes" id="UP000006002">
    <property type="component" value="Unassembled WGS sequence"/>
</dbReference>
<keyword evidence="1" id="KW-0813">Transport</keyword>
<dbReference type="GO" id="GO:0016887">
    <property type="term" value="F:ATP hydrolysis activity"/>
    <property type="evidence" value="ECO:0007669"/>
    <property type="project" value="InterPro"/>
</dbReference>
<evidence type="ECO:0000256" key="2">
    <source>
        <dbReference type="ARBA" id="ARBA00022741"/>
    </source>
</evidence>
<accession>A5ZUH4</accession>
<evidence type="ECO:0000256" key="1">
    <source>
        <dbReference type="ARBA" id="ARBA00022448"/>
    </source>
</evidence>
<dbReference type="InterPro" id="IPR017871">
    <property type="entry name" value="ABC_transporter-like_CS"/>
</dbReference>
<dbReference type="AlphaFoldDB" id="A5ZUH4"/>
<dbReference type="InterPro" id="IPR027417">
    <property type="entry name" value="P-loop_NTPase"/>
</dbReference>
<dbReference type="Gene3D" id="3.40.50.300">
    <property type="entry name" value="P-loop containing nucleotide triphosphate hydrolases"/>
    <property type="match status" value="1"/>
</dbReference>
<evidence type="ECO:0000256" key="3">
    <source>
        <dbReference type="ARBA" id="ARBA00022840"/>
    </source>
</evidence>
<dbReference type="SMART" id="SM00382">
    <property type="entry name" value="AAA"/>
    <property type="match status" value="1"/>
</dbReference>
<dbReference type="HOGENOM" id="CLU_000604_1_22_9"/>
<name>A5ZUH4_9FIRM</name>
<dbReference type="InterPro" id="IPR050166">
    <property type="entry name" value="ABC_transporter_ATP-bind"/>
</dbReference>
<keyword evidence="2" id="KW-0547">Nucleotide-binding</keyword>
<dbReference type="InterPro" id="IPR003439">
    <property type="entry name" value="ABC_transporter-like_ATP-bd"/>
</dbReference>
<reference evidence="5 6" key="1">
    <citation type="submission" date="2007-03" db="EMBL/GenBank/DDBJ databases">
        <authorList>
            <person name="Fulton L."/>
            <person name="Clifton S."/>
            <person name="Fulton B."/>
            <person name="Xu J."/>
            <person name="Minx P."/>
            <person name="Pepin K.H."/>
            <person name="Johnson M."/>
            <person name="Thiruvilangam P."/>
            <person name="Bhonagiri V."/>
            <person name="Nash W.E."/>
            <person name="Mardis E.R."/>
            <person name="Wilson R.K."/>
        </authorList>
    </citation>
    <scope>NUCLEOTIDE SEQUENCE [LARGE SCALE GENOMIC DNA]</scope>
    <source>
        <strain evidence="5 6">ATCC 29174</strain>
    </source>
</reference>
<dbReference type="PANTHER" id="PTHR42788">
    <property type="entry name" value="TAURINE IMPORT ATP-BINDING PROTEIN-RELATED"/>
    <property type="match status" value="1"/>
</dbReference>
<dbReference type="PANTHER" id="PTHR42788:SF21">
    <property type="entry name" value="ABC TRANSPORTER ATP-BINDING PROTEIN"/>
    <property type="match status" value="1"/>
</dbReference>
<dbReference type="EMBL" id="AAVO02000012">
    <property type="protein sequence ID" value="EDM86754.1"/>
    <property type="molecule type" value="Genomic_DNA"/>
</dbReference>
<evidence type="ECO:0000313" key="5">
    <source>
        <dbReference type="EMBL" id="EDM86754.1"/>
    </source>
</evidence>
<proteinExistence type="predicted"/>
<gene>
    <name evidence="5" type="ORF">RUMOBE_02659</name>
</gene>
<evidence type="ECO:0000313" key="6">
    <source>
        <dbReference type="Proteomes" id="UP000006002"/>
    </source>
</evidence>
<comment type="caution">
    <text evidence="5">The sequence shown here is derived from an EMBL/GenBank/DDBJ whole genome shotgun (WGS) entry which is preliminary data.</text>
</comment>
<dbReference type="Pfam" id="PF00005">
    <property type="entry name" value="ABC_tran"/>
    <property type="match status" value="1"/>
</dbReference>
<dbReference type="PROSITE" id="PS50893">
    <property type="entry name" value="ABC_TRANSPORTER_2"/>
    <property type="match status" value="1"/>
</dbReference>
<dbReference type="GO" id="GO:0005524">
    <property type="term" value="F:ATP binding"/>
    <property type="evidence" value="ECO:0007669"/>
    <property type="project" value="UniProtKB-KW"/>
</dbReference>